<feature type="transmembrane region" description="Helical" evidence="6">
    <location>
        <begin position="170"/>
        <end position="191"/>
    </location>
</feature>
<feature type="transmembrane region" description="Helical" evidence="6">
    <location>
        <begin position="327"/>
        <end position="351"/>
    </location>
</feature>
<proteinExistence type="predicted"/>
<feature type="transmembrane region" description="Helical" evidence="6">
    <location>
        <begin position="372"/>
        <end position="393"/>
    </location>
</feature>
<dbReference type="AlphaFoldDB" id="A0A167F083"/>
<feature type="transmembrane region" description="Helical" evidence="6">
    <location>
        <begin position="197"/>
        <end position="216"/>
    </location>
</feature>
<dbReference type="KEGG" id="slb:AWJ20_2267"/>
<keyword evidence="4 6" id="KW-0472">Membrane</keyword>
<feature type="transmembrane region" description="Helical" evidence="6">
    <location>
        <begin position="275"/>
        <end position="297"/>
    </location>
</feature>
<feature type="transmembrane region" description="Helical" evidence="6">
    <location>
        <begin position="49"/>
        <end position="69"/>
    </location>
</feature>
<dbReference type="PANTHER" id="PTHR11785:SF498">
    <property type="entry name" value="HIGH-AFFINITY METHIONINE PERMEASE"/>
    <property type="match status" value="1"/>
</dbReference>
<evidence type="ECO:0000256" key="4">
    <source>
        <dbReference type="ARBA" id="ARBA00023136"/>
    </source>
</evidence>
<evidence type="ECO:0000256" key="5">
    <source>
        <dbReference type="SAM" id="MobiDB-lite"/>
    </source>
</evidence>
<keyword evidence="3 6" id="KW-1133">Transmembrane helix</keyword>
<dbReference type="Pfam" id="PF13520">
    <property type="entry name" value="AA_permease_2"/>
    <property type="match status" value="1"/>
</dbReference>
<evidence type="ECO:0000256" key="6">
    <source>
        <dbReference type="SAM" id="Phobius"/>
    </source>
</evidence>
<dbReference type="PIRSF" id="PIRSF006060">
    <property type="entry name" value="AA_transporter"/>
    <property type="match status" value="1"/>
</dbReference>
<keyword evidence="2 6" id="KW-0812">Transmembrane</keyword>
<feature type="transmembrane region" description="Helical" evidence="6">
    <location>
        <begin position="137"/>
        <end position="158"/>
    </location>
</feature>
<dbReference type="GO" id="GO:0000102">
    <property type="term" value="F:L-methionine secondary active transmembrane transporter activity"/>
    <property type="evidence" value="ECO:0007669"/>
    <property type="project" value="EnsemblFungi"/>
</dbReference>
<evidence type="ECO:0000256" key="2">
    <source>
        <dbReference type="ARBA" id="ARBA00022692"/>
    </source>
</evidence>
<evidence type="ECO:0000256" key="3">
    <source>
        <dbReference type="ARBA" id="ARBA00022989"/>
    </source>
</evidence>
<keyword evidence="8" id="KW-1185">Reference proteome</keyword>
<organism evidence="7 8">
    <name type="scientific">Sugiyamaella lignohabitans</name>
    <dbReference type="NCBI Taxonomy" id="796027"/>
    <lineage>
        <taxon>Eukaryota</taxon>
        <taxon>Fungi</taxon>
        <taxon>Dikarya</taxon>
        <taxon>Ascomycota</taxon>
        <taxon>Saccharomycotina</taxon>
        <taxon>Dipodascomycetes</taxon>
        <taxon>Dipodascales</taxon>
        <taxon>Trichomonascaceae</taxon>
        <taxon>Sugiyamaella</taxon>
    </lineage>
</organism>
<dbReference type="PANTHER" id="PTHR11785">
    <property type="entry name" value="AMINO ACID TRANSPORTER"/>
    <property type="match status" value="1"/>
</dbReference>
<feature type="transmembrane region" description="Helical" evidence="6">
    <location>
        <begin position="438"/>
        <end position="456"/>
    </location>
</feature>
<dbReference type="OrthoDB" id="5982228at2759"/>
<dbReference type="GeneID" id="30034159"/>
<evidence type="ECO:0000313" key="8">
    <source>
        <dbReference type="Proteomes" id="UP000189580"/>
    </source>
</evidence>
<feature type="transmembrane region" description="Helical" evidence="6">
    <location>
        <begin position="81"/>
        <end position="103"/>
    </location>
</feature>
<dbReference type="Proteomes" id="UP000189580">
    <property type="component" value="Chromosome b"/>
</dbReference>
<sequence>MAFWESDKNSSTQVAKSDYESQKSSSPDSEIVVQEGGIQVIAPETSRSIGVVSATFLIFNRMIGTGIFATPGTIFGQCGSVGLTLFIWVVGALISAAGLMVYLEWGSMIPKNGAEKAYLEYFYRKPRLLMTSLYGSYMFFMAWAASNSIVCGQYLLLAGGVEPDRWNQRGVGLGCITFAFLVHGLALKWGLRIQNVLGIFKLIVIVIIVVIGWVAMSGRLNIERTHAFHNAFENTNADAYGIVNALYNVMWSFIGYSNANYALAETKNPHRILKIAAPLAITIVTILYMFVNLAYFAVVPRDQILNSGTILAGNFFGIVWGKRGETAMSVFVALSALGNVMAVIFSQGRIVQELGREGSLPFSRFFASSRPLNSPLAGLFEHWLICVIIILAVPPGDAYNFLVNLISYPYSIVNAFVALALIVIYINKKRYPEWNPPIKASLPVTVFFFLSSVYLIAAPYVPPRSAADSVYKSLPYYLHCVVAWGIFAVGGIYWLVWARIIPRIRGYTLDFEEYVDDDGWAKKKVVKIYKSD</sequence>
<dbReference type="InterPro" id="IPR050598">
    <property type="entry name" value="AminoAcid_Transporter"/>
</dbReference>
<feature type="transmembrane region" description="Helical" evidence="6">
    <location>
        <begin position="237"/>
        <end position="255"/>
    </location>
</feature>
<dbReference type="EMBL" id="CP014503">
    <property type="protein sequence ID" value="ANB14662.1"/>
    <property type="molecule type" value="Genomic_DNA"/>
</dbReference>
<evidence type="ECO:0000256" key="1">
    <source>
        <dbReference type="ARBA" id="ARBA00004141"/>
    </source>
</evidence>
<reference evidence="7 8" key="1">
    <citation type="submission" date="2016-02" db="EMBL/GenBank/DDBJ databases">
        <title>Complete genome sequence and transcriptome regulation of the pentose utilising yeast Sugiyamaella lignohabitans.</title>
        <authorList>
            <person name="Bellasio M."/>
            <person name="Peymann A."/>
            <person name="Valli M."/>
            <person name="Sipitzky M."/>
            <person name="Graf A."/>
            <person name="Sauer M."/>
            <person name="Marx H."/>
            <person name="Mattanovich D."/>
        </authorList>
    </citation>
    <scope>NUCLEOTIDE SEQUENCE [LARGE SCALE GENOMIC DNA]</scope>
    <source>
        <strain evidence="7 8">CBS 10342</strain>
    </source>
</reference>
<dbReference type="Gene3D" id="1.20.1740.10">
    <property type="entry name" value="Amino acid/polyamine transporter I"/>
    <property type="match status" value="1"/>
</dbReference>
<feature type="region of interest" description="Disordered" evidence="5">
    <location>
        <begin position="1"/>
        <end position="28"/>
    </location>
</feature>
<name>A0A167F083_9ASCO</name>
<dbReference type="RefSeq" id="XP_018737139.1">
    <property type="nucleotide sequence ID" value="XM_018879201.1"/>
</dbReference>
<dbReference type="InterPro" id="IPR002293">
    <property type="entry name" value="AA/rel_permease1"/>
</dbReference>
<dbReference type="GO" id="GO:0005886">
    <property type="term" value="C:plasma membrane"/>
    <property type="evidence" value="ECO:0007669"/>
    <property type="project" value="EnsemblFungi"/>
</dbReference>
<gene>
    <name evidence="7" type="primary">MUP1</name>
    <name evidence="7" type="ORF">AWJ20_2267</name>
</gene>
<evidence type="ECO:0000313" key="7">
    <source>
        <dbReference type="EMBL" id="ANB14662.1"/>
    </source>
</evidence>
<comment type="subcellular location">
    <subcellularLocation>
        <location evidence="1">Membrane</location>
        <topology evidence="1">Multi-pass membrane protein</topology>
    </subcellularLocation>
</comment>
<dbReference type="GO" id="GO:0042883">
    <property type="term" value="P:cysteine transport"/>
    <property type="evidence" value="ECO:0007669"/>
    <property type="project" value="EnsemblFungi"/>
</dbReference>
<dbReference type="GO" id="GO:1903692">
    <property type="term" value="P:methionine import across plasma membrane"/>
    <property type="evidence" value="ECO:0007669"/>
    <property type="project" value="EnsemblFungi"/>
</dbReference>
<feature type="transmembrane region" description="Helical" evidence="6">
    <location>
        <begin position="405"/>
        <end position="426"/>
    </location>
</feature>
<accession>A0A167F083</accession>
<protein>
    <submittedName>
        <fullName evidence="7">Mup1p</fullName>
    </submittedName>
</protein>
<dbReference type="FunFam" id="1.20.1740.10:FF:000025">
    <property type="entry name" value="High-affinity methionine permease"/>
    <property type="match status" value="1"/>
</dbReference>
<feature type="transmembrane region" description="Helical" evidence="6">
    <location>
        <begin position="476"/>
        <end position="496"/>
    </location>
</feature>